<sequence length="266" mass="29973">MALRSTLRTQQDDFTTQKGISSLVAVANDDDLLDFLYVEGNHHHADSSKIIINHVVEPLHEDDLTPFSYPSTGAHTPEHEEDEDAILSDIPSESDEDLEIPPSPPTPQRKHRGATSVGEDDFEFPVFIGRQRDASPMPPQPSATRPPFQRASDAQSVAAVVTKKAVQFHEPDVPADHHVASVEGPVMSWWPAPIDTLEYDWVVKNQRAAEEEQKRQQEQDQQERAAKKAKIVAVESHVADLEGPLMAWWPAPAELLEYDWFERFYE</sequence>
<gene>
    <name evidence="2" type="ORF">PG999_008701</name>
</gene>
<accession>A0AAW0QH37</accession>
<organism evidence="2 3">
    <name type="scientific">Apiospora kogelbergensis</name>
    <dbReference type="NCBI Taxonomy" id="1337665"/>
    <lineage>
        <taxon>Eukaryota</taxon>
        <taxon>Fungi</taxon>
        <taxon>Dikarya</taxon>
        <taxon>Ascomycota</taxon>
        <taxon>Pezizomycotina</taxon>
        <taxon>Sordariomycetes</taxon>
        <taxon>Xylariomycetidae</taxon>
        <taxon>Amphisphaeriales</taxon>
        <taxon>Apiosporaceae</taxon>
        <taxon>Apiospora</taxon>
    </lineage>
</organism>
<dbReference type="Proteomes" id="UP001392437">
    <property type="component" value="Unassembled WGS sequence"/>
</dbReference>
<evidence type="ECO:0000313" key="2">
    <source>
        <dbReference type="EMBL" id="KAK8105342.1"/>
    </source>
</evidence>
<dbReference type="AlphaFoldDB" id="A0AAW0QH37"/>
<reference evidence="2 3" key="1">
    <citation type="submission" date="2023-01" db="EMBL/GenBank/DDBJ databases">
        <title>Analysis of 21 Apiospora genomes using comparative genomics revels a genus with tremendous synthesis potential of carbohydrate active enzymes and secondary metabolites.</title>
        <authorList>
            <person name="Sorensen T."/>
        </authorList>
    </citation>
    <scope>NUCLEOTIDE SEQUENCE [LARGE SCALE GENOMIC DNA]</scope>
    <source>
        <strain evidence="2 3">CBS 117206</strain>
    </source>
</reference>
<feature type="compositionally biased region" description="Acidic residues" evidence="1">
    <location>
        <begin position="79"/>
        <end position="99"/>
    </location>
</feature>
<evidence type="ECO:0000256" key="1">
    <source>
        <dbReference type="SAM" id="MobiDB-lite"/>
    </source>
</evidence>
<proteinExistence type="predicted"/>
<protein>
    <submittedName>
        <fullName evidence="2">Uncharacterized protein</fullName>
    </submittedName>
</protein>
<keyword evidence="3" id="KW-1185">Reference proteome</keyword>
<evidence type="ECO:0000313" key="3">
    <source>
        <dbReference type="Proteomes" id="UP001392437"/>
    </source>
</evidence>
<comment type="caution">
    <text evidence="2">The sequence shown here is derived from an EMBL/GenBank/DDBJ whole genome shotgun (WGS) entry which is preliminary data.</text>
</comment>
<feature type="region of interest" description="Disordered" evidence="1">
    <location>
        <begin position="63"/>
        <end position="120"/>
    </location>
</feature>
<name>A0AAW0QH37_9PEZI</name>
<dbReference type="EMBL" id="JAQQWP010000008">
    <property type="protein sequence ID" value="KAK8105342.1"/>
    <property type="molecule type" value="Genomic_DNA"/>
</dbReference>